<dbReference type="GO" id="GO:0005975">
    <property type="term" value="P:carbohydrate metabolic process"/>
    <property type="evidence" value="ECO:0007669"/>
    <property type="project" value="InterPro"/>
</dbReference>
<dbReference type="Gene3D" id="2.10.10.20">
    <property type="entry name" value="Carbohydrate-binding module superfamily 5/12"/>
    <property type="match status" value="1"/>
</dbReference>
<dbReference type="KEGG" id="acht:bsdcttw_12000"/>
<keyword evidence="10" id="KW-1185">Reference proteome</keyword>
<dbReference type="PANTHER" id="PTHR45708">
    <property type="entry name" value="ENDOCHITINASE"/>
    <property type="match status" value="1"/>
</dbReference>
<reference evidence="9 10" key="1">
    <citation type="submission" date="2020-08" db="EMBL/GenBank/DDBJ databases">
        <title>Draft genome sequencing of an Anaerocolumna strain isolated from anoxic soil subjected to BSD treatment.</title>
        <authorList>
            <person name="Uek A."/>
            <person name="Tonouchi A."/>
        </authorList>
    </citation>
    <scope>NUCLEOTIDE SEQUENCE [LARGE SCALE GENOMIC DNA]</scope>
    <source>
        <strain evidence="9 10">CTTW</strain>
    </source>
</reference>
<evidence type="ECO:0000256" key="1">
    <source>
        <dbReference type="ARBA" id="ARBA00012729"/>
    </source>
</evidence>
<dbReference type="CDD" id="cd02871">
    <property type="entry name" value="GH18_chitinase_D-like"/>
    <property type="match status" value="1"/>
</dbReference>
<dbReference type="Pfam" id="PF00704">
    <property type="entry name" value="Glyco_hydro_18"/>
    <property type="match status" value="1"/>
</dbReference>
<dbReference type="GO" id="GO:0008061">
    <property type="term" value="F:chitin binding"/>
    <property type="evidence" value="ECO:0007669"/>
    <property type="project" value="InterPro"/>
</dbReference>
<dbReference type="InterPro" id="IPR017853">
    <property type="entry name" value="GH"/>
</dbReference>
<keyword evidence="3" id="KW-0119">Carbohydrate metabolism</keyword>
<dbReference type="SUPFAM" id="SSF51055">
    <property type="entry name" value="Carbohydrate binding domain"/>
    <property type="match status" value="1"/>
</dbReference>
<accession>A0A7I8DIB0</accession>
<dbReference type="Gene3D" id="3.20.20.80">
    <property type="entry name" value="Glycosidases"/>
    <property type="match status" value="1"/>
</dbReference>
<organism evidence="9 10">
    <name type="scientific">Anaerocolumna chitinilytica</name>
    <dbReference type="NCBI Taxonomy" id="1727145"/>
    <lineage>
        <taxon>Bacteria</taxon>
        <taxon>Bacillati</taxon>
        <taxon>Bacillota</taxon>
        <taxon>Clostridia</taxon>
        <taxon>Lachnospirales</taxon>
        <taxon>Lachnospiraceae</taxon>
        <taxon>Anaerocolumna</taxon>
    </lineage>
</organism>
<evidence type="ECO:0000256" key="2">
    <source>
        <dbReference type="ARBA" id="ARBA00022801"/>
    </source>
</evidence>
<feature type="chain" id="PRO_5039459210" description="chitinase" evidence="7">
    <location>
        <begin position="27"/>
        <end position="551"/>
    </location>
</feature>
<evidence type="ECO:0000256" key="5">
    <source>
        <dbReference type="RuleBase" id="RU000489"/>
    </source>
</evidence>
<dbReference type="GO" id="GO:0008843">
    <property type="term" value="F:endochitinase activity"/>
    <property type="evidence" value="ECO:0007669"/>
    <property type="project" value="UniProtKB-EC"/>
</dbReference>
<dbReference type="InterPro" id="IPR036573">
    <property type="entry name" value="CBM_sf_5/12"/>
</dbReference>
<dbReference type="Pfam" id="PF13290">
    <property type="entry name" value="CHB_HEX_C_1"/>
    <property type="match status" value="2"/>
</dbReference>
<dbReference type="SUPFAM" id="SSF51445">
    <property type="entry name" value="(Trans)glycosidases"/>
    <property type="match status" value="1"/>
</dbReference>
<protein>
    <recommendedName>
        <fullName evidence="1">chitinase</fullName>
        <ecNumber evidence="1">3.2.1.14</ecNumber>
    </recommendedName>
</protein>
<dbReference type="EC" id="3.2.1.14" evidence="1"/>
<evidence type="ECO:0000256" key="4">
    <source>
        <dbReference type="ARBA" id="ARBA00023295"/>
    </source>
</evidence>
<dbReference type="GO" id="GO:0030246">
    <property type="term" value="F:carbohydrate binding"/>
    <property type="evidence" value="ECO:0007669"/>
    <property type="project" value="InterPro"/>
</dbReference>
<feature type="domain" description="GH18" evidence="8">
    <location>
        <begin position="258"/>
        <end position="550"/>
    </location>
</feature>
<evidence type="ECO:0000256" key="3">
    <source>
        <dbReference type="ARBA" id="ARBA00023277"/>
    </source>
</evidence>
<keyword evidence="7" id="KW-0732">Signal</keyword>
<dbReference type="Proteomes" id="UP000515703">
    <property type="component" value="Chromosome"/>
</dbReference>
<dbReference type="PROSITE" id="PS51910">
    <property type="entry name" value="GH18_2"/>
    <property type="match status" value="1"/>
</dbReference>
<dbReference type="EMBL" id="AP023368">
    <property type="protein sequence ID" value="BCJ98159.1"/>
    <property type="molecule type" value="Genomic_DNA"/>
</dbReference>
<sequence>MNRKRLVKVTAIILMFVMVFSFSSNAIVKAAYPAWQAGVTYKVGDIVSYGSSNYQCIQGHTALTGWEPPIVPALWSLYNGGGTQTVATPTFSPAGGTYTTTQNVTIACSTAGSTIRYTLNGSEPTSSSTAYTGAIAIASTTTVKAKAFASGMTDSQTASATYTINKADTTANPVFSPAAGTYYGNLNVTLTCSTSNATIRYTTDGSTPTSSSKVYTSAIALTATTTIKAYATASGLKDSSVVTATYTISSSQTGLPAHILTGYWQNFDNGAKCLKISEVPQTYNIIAVAFAMATANPGEVTFSLDSSLASKLGGYTEQQFINDIAAAKTKGQKVIISVGGETGSVSVNSTASATNFANSVYSLMVKYGFDGVDIDLENGINATYMTSALRQLSSKAGSGLIITMAPQTLDMQSVSSGYFQVALNIKDILTVVNTQYYNSGSMLGQDGKVYYQGSVDFLTALAAIQLENGLRPDQVGLGLPATSRAAGSGYVAPSVVNSALDCLAYGTGGGSYKPPRTYPAIRGAMTWSINWDASNNYDFANTVSAKLKTLP</sequence>
<keyword evidence="2 5" id="KW-0378">Hydrolase</keyword>
<dbReference type="CDD" id="cd12214">
    <property type="entry name" value="ChiA1_BD"/>
    <property type="match status" value="1"/>
</dbReference>
<name>A0A7I8DIB0_9FIRM</name>
<dbReference type="AlphaFoldDB" id="A0A7I8DIB0"/>
<dbReference type="InterPro" id="IPR003610">
    <property type="entry name" value="CBM5/12"/>
</dbReference>
<dbReference type="PROSITE" id="PS01095">
    <property type="entry name" value="GH18_1"/>
    <property type="match status" value="1"/>
</dbReference>
<evidence type="ECO:0000259" key="8">
    <source>
        <dbReference type="PROSITE" id="PS51910"/>
    </source>
</evidence>
<dbReference type="InterPro" id="IPR059177">
    <property type="entry name" value="GH29D-like_dom"/>
</dbReference>
<dbReference type="InterPro" id="IPR050542">
    <property type="entry name" value="Glycosyl_Hydrlase18_Chitinase"/>
</dbReference>
<dbReference type="SMART" id="SM00636">
    <property type="entry name" value="Glyco_18"/>
    <property type="match status" value="1"/>
</dbReference>
<dbReference type="InterPro" id="IPR001579">
    <property type="entry name" value="Glyco_hydro_18_chit_AS"/>
</dbReference>
<dbReference type="Pfam" id="PF02839">
    <property type="entry name" value="CBM_5_12"/>
    <property type="match status" value="1"/>
</dbReference>
<dbReference type="InterPro" id="IPR001223">
    <property type="entry name" value="Glyco_hydro18_cat"/>
</dbReference>
<proteinExistence type="inferred from homology"/>
<dbReference type="PANTHER" id="PTHR45708:SF49">
    <property type="entry name" value="ENDOCHITINASE"/>
    <property type="match status" value="1"/>
</dbReference>
<evidence type="ECO:0000256" key="6">
    <source>
        <dbReference type="RuleBase" id="RU004453"/>
    </source>
</evidence>
<dbReference type="InterPro" id="IPR011583">
    <property type="entry name" value="Chitinase_II/V-like_cat"/>
</dbReference>
<evidence type="ECO:0000313" key="9">
    <source>
        <dbReference type="EMBL" id="BCJ98159.1"/>
    </source>
</evidence>
<gene>
    <name evidence="9" type="ORF">bsdcttw_12000</name>
</gene>
<feature type="signal peptide" evidence="7">
    <location>
        <begin position="1"/>
        <end position="26"/>
    </location>
</feature>
<keyword evidence="4 5" id="KW-0326">Glycosidase</keyword>
<evidence type="ECO:0000256" key="7">
    <source>
        <dbReference type="SAM" id="SignalP"/>
    </source>
</evidence>
<comment type="similarity">
    <text evidence="6">Belongs to the glycosyl hydrolase 18 family.</text>
</comment>
<dbReference type="RefSeq" id="WP_185258505.1">
    <property type="nucleotide sequence ID" value="NZ_AP023368.1"/>
</dbReference>
<dbReference type="SMART" id="SM00495">
    <property type="entry name" value="ChtBD3"/>
    <property type="match status" value="1"/>
</dbReference>
<reference evidence="9 10" key="2">
    <citation type="submission" date="2020-08" db="EMBL/GenBank/DDBJ databases">
        <authorList>
            <person name="Ueki A."/>
            <person name="Tonouchi A."/>
        </authorList>
    </citation>
    <scope>NUCLEOTIDE SEQUENCE [LARGE SCALE GENOMIC DNA]</scope>
    <source>
        <strain evidence="9 10">CTTW</strain>
    </source>
</reference>
<dbReference type="GO" id="GO:0005576">
    <property type="term" value="C:extracellular region"/>
    <property type="evidence" value="ECO:0007669"/>
    <property type="project" value="InterPro"/>
</dbReference>
<evidence type="ECO:0000313" key="10">
    <source>
        <dbReference type="Proteomes" id="UP000515703"/>
    </source>
</evidence>